<keyword evidence="7" id="KW-0812">Transmembrane</keyword>
<dbReference type="EMBL" id="NBAG03000247">
    <property type="protein sequence ID" value="PNI61938.1"/>
    <property type="molecule type" value="Genomic_DNA"/>
</dbReference>
<evidence type="ECO:0000313" key="17">
    <source>
        <dbReference type="EMBL" id="PNI61941.1"/>
    </source>
</evidence>
<proteinExistence type="predicted"/>
<evidence type="ECO:0000256" key="8">
    <source>
        <dbReference type="SAM" id="SignalP"/>
    </source>
</evidence>
<reference evidence="15 18" key="1">
    <citation type="submission" date="2017-12" db="EMBL/GenBank/DDBJ databases">
        <title>High-resolution comparative analysis of great ape genomes.</title>
        <authorList>
            <person name="Pollen A."/>
            <person name="Hastie A."/>
            <person name="Hormozdiari F."/>
            <person name="Dougherty M."/>
            <person name="Liu R."/>
            <person name="Chaisson M."/>
            <person name="Hoppe E."/>
            <person name="Hill C."/>
            <person name="Pang A."/>
            <person name="Hillier L."/>
            <person name="Baker C."/>
            <person name="Armstrong J."/>
            <person name="Shendure J."/>
            <person name="Paten B."/>
            <person name="Wilson R."/>
            <person name="Chao H."/>
            <person name="Schneider V."/>
            <person name="Ventura M."/>
            <person name="Kronenberg Z."/>
            <person name="Murali S."/>
            <person name="Gordon D."/>
            <person name="Cantsilieris S."/>
            <person name="Munson K."/>
            <person name="Nelson B."/>
            <person name="Raja A."/>
            <person name="Underwood J."/>
            <person name="Diekhans M."/>
            <person name="Fiddes I."/>
            <person name="Haussler D."/>
            <person name="Eichler E."/>
        </authorList>
    </citation>
    <scope>NUCLEOTIDE SEQUENCE [LARGE SCALE GENOMIC DNA]</scope>
    <source>
        <strain evidence="15">Yerkes chimp pedigree #C0471</strain>
        <tissue evidence="15">Blood</tissue>
    </source>
</reference>
<evidence type="ECO:0000313" key="12">
    <source>
        <dbReference type="EMBL" id="PNI61935.1"/>
    </source>
</evidence>
<dbReference type="CDD" id="cd04269">
    <property type="entry name" value="ZnMc_adamalysin_II_like"/>
    <property type="match status" value="1"/>
</dbReference>
<feature type="domain" description="Disintegrin" evidence="9">
    <location>
        <begin position="397"/>
        <end position="483"/>
    </location>
</feature>
<feature type="compositionally biased region" description="Low complexity" evidence="6">
    <location>
        <begin position="799"/>
        <end position="851"/>
    </location>
</feature>
<dbReference type="Pfam" id="PF01421">
    <property type="entry name" value="Reprolysin"/>
    <property type="match status" value="1"/>
</dbReference>
<dbReference type="InterPro" id="IPR018358">
    <property type="entry name" value="Disintegrin_CS"/>
</dbReference>
<dbReference type="Gene3D" id="4.10.70.10">
    <property type="entry name" value="Disintegrin domain"/>
    <property type="match status" value="1"/>
</dbReference>
<evidence type="ECO:0000259" key="9">
    <source>
        <dbReference type="PROSITE" id="PS50214"/>
    </source>
</evidence>
<feature type="signal peptide" evidence="8">
    <location>
        <begin position="1"/>
        <end position="18"/>
    </location>
</feature>
<evidence type="ECO:0000256" key="3">
    <source>
        <dbReference type="ARBA" id="ARBA00023180"/>
    </source>
</evidence>
<feature type="domain" description="Peptidase M12B" evidence="10">
    <location>
        <begin position="198"/>
        <end position="390"/>
    </location>
</feature>
<evidence type="ECO:0000256" key="1">
    <source>
        <dbReference type="ARBA" id="ARBA00004479"/>
    </source>
</evidence>
<feature type="compositionally biased region" description="Polar residues" evidence="6">
    <location>
        <begin position="779"/>
        <end position="798"/>
    </location>
</feature>
<dbReference type="STRING" id="9598.ENSPTRP00000028496"/>
<evidence type="ECO:0000313" key="15">
    <source>
        <dbReference type="EMBL" id="PNI61938.1"/>
    </source>
</evidence>
<keyword evidence="7" id="KW-0472">Membrane</keyword>
<name>A0A2J8MQZ6_PANTR</name>
<keyword evidence="5" id="KW-0479">Metal-binding</keyword>
<dbReference type="InterPro" id="IPR024079">
    <property type="entry name" value="MetalloPept_cat_dom_sf"/>
</dbReference>
<dbReference type="SUPFAM" id="SSF55486">
    <property type="entry name" value="Metalloproteases ('zincins'), catalytic domain"/>
    <property type="match status" value="1"/>
</dbReference>
<dbReference type="AlphaFoldDB" id="A0A2J8MQZ6"/>
<keyword evidence="8" id="KW-0732">Signal</keyword>
<dbReference type="Pfam" id="PF00200">
    <property type="entry name" value="Disintegrin"/>
    <property type="match status" value="1"/>
</dbReference>
<evidence type="ECO:0000256" key="2">
    <source>
        <dbReference type="ARBA" id="ARBA00023157"/>
    </source>
</evidence>
<dbReference type="PROSITE" id="PS51257">
    <property type="entry name" value="PROKAR_LIPOPROTEIN"/>
    <property type="match status" value="1"/>
</dbReference>
<dbReference type="Proteomes" id="UP000236370">
    <property type="component" value="Unassembled WGS sequence"/>
</dbReference>
<evidence type="ECO:0000313" key="11">
    <source>
        <dbReference type="EMBL" id="PNI61934.1"/>
    </source>
</evidence>
<protein>
    <submittedName>
        <fullName evidence="16">ADAM29 isoform 12</fullName>
    </submittedName>
    <submittedName>
        <fullName evidence="17">ADAM29 isoform 13</fullName>
    </submittedName>
    <submittedName>
        <fullName evidence="11">ADAM29 isoform 3</fullName>
    </submittedName>
    <submittedName>
        <fullName evidence="12">ADAM29 isoform 4</fullName>
    </submittedName>
    <submittedName>
        <fullName evidence="13">ADAM29 isoform 5</fullName>
    </submittedName>
    <submittedName>
        <fullName evidence="14">ADAM29 isoform 7</fullName>
    </submittedName>
    <submittedName>
        <fullName evidence="15">ADAM29 isoform 8</fullName>
    </submittedName>
</protein>
<keyword evidence="3" id="KW-0325">Glycoprotein</keyword>
<feature type="binding site" evidence="5">
    <location>
        <position position="342"/>
    </location>
    <ligand>
        <name>Zn(2+)</name>
        <dbReference type="ChEBI" id="CHEBI:29105"/>
        <note>catalytic</note>
    </ligand>
</feature>
<evidence type="ECO:0000256" key="6">
    <source>
        <dbReference type="SAM" id="MobiDB-lite"/>
    </source>
</evidence>
<evidence type="ECO:0000313" key="13">
    <source>
        <dbReference type="EMBL" id="PNI61936.1"/>
    </source>
</evidence>
<dbReference type="Pfam" id="PF08516">
    <property type="entry name" value="ADAM_CR"/>
    <property type="match status" value="1"/>
</dbReference>
<dbReference type="InterPro" id="IPR002870">
    <property type="entry name" value="Peptidase_M12B_N"/>
</dbReference>
<dbReference type="FunFam" id="4.10.70.10:FF:000001">
    <property type="entry name" value="Disintegrin and metalloproteinase domain-containing protein 22"/>
    <property type="match status" value="1"/>
</dbReference>
<dbReference type="GO" id="GO:0006508">
    <property type="term" value="P:proteolysis"/>
    <property type="evidence" value="ECO:0007669"/>
    <property type="project" value="InterPro"/>
</dbReference>
<sequence length="935" mass="105583">MKMLLLLHWLGVFLSCSGHIQDEHPQYHSPPDVVIPVRITGTTRGMKPPGWLSYILPFGGQKHIIHIKVKKLLFSKHLPVFTYTDQGAILEDQPFVQNNCYYHGYVEGDPESLVSLSTCFGGFQGILQINDFAYEIKPLAFSTTFEHLVYKMDSEEKQFSTMRSGFMQNEITCQMEFEEIDNSTQKQSSYVGWWIHFRIVEIVVVIDNYLYIRYERNDSKLLEDLYVIVNIVDSILDVIGVKVLLFGLEIWTNKNLIVVDDVRKSVHLYCKWKSENITPRMQHDTSHLFTTLGLRGLSGIGAFRGMCTPHRSCAIVTFMNKTLGTFSIAVAHHLGHNLGMNHDEDTCRCSQPRCIMHEGNPPITKFSNCSYGDFWEYTVERTKCLLETVHTKDIFNVKRCGNGVVEEGEECDCGPLKHCAKDPCCLSNCTLTDGSTCAFGLCCKDCKFLPSGKVCRKEINECDLPEWCNGTSHKCPDDFYVEDGIPCKERGYCYEKNCHDRNEQCRRIFGAGANTASETCYKELNTLGDRVGHCGIKNATYIKCNISDVQCGRIQCENVTEIPNMSDHTTVHWARFNDIMCWSTDYHLGMKGPDIGEVKDGTECGIDHICIHRHCVHITILNSNCSPAFCNKRGICNNKHHCHCNYLWDPPNCLIKGYGGSVDSGPPPKRKKKKKFCYLCILLLIVLFILLCCLYRLCKKSKPIKKQQDVQTPSAKEEEKIQRRPHELPPQSQPWVMPSQSQPPVTPSQSHPQVMPSQSQPPVTPSQSQPWMMSSQSQTPVMPSQRQPQLTPSQSQPWVTPSQSQPPVTPSQRQPQLTPSQSQPPVTPSQSQPWVTPSQSQPPVTPSQSQPRVTPSQSQPRVMPSQSQPPVMPSQRQPQLTPSQSQPPVTPSQSQPRVTPSQSQPHVTPYRSQSGKQKQSVPIPKTVSRKGTLKK</sequence>
<dbReference type="SMART" id="SM00050">
    <property type="entry name" value="DISIN"/>
    <property type="match status" value="1"/>
</dbReference>
<keyword evidence="5" id="KW-0862">Zinc</keyword>
<evidence type="ECO:0000256" key="7">
    <source>
        <dbReference type="SAM" id="Phobius"/>
    </source>
</evidence>
<feature type="compositionally biased region" description="Basic and acidic residues" evidence="6">
    <location>
        <begin position="715"/>
        <end position="727"/>
    </location>
</feature>
<dbReference type="KEGG" id="ptr:100614659"/>
<dbReference type="GO" id="GO:0016020">
    <property type="term" value="C:membrane"/>
    <property type="evidence" value="ECO:0007669"/>
    <property type="project" value="UniProtKB-SubCell"/>
</dbReference>
<dbReference type="InterPro" id="IPR001590">
    <property type="entry name" value="Peptidase_M12B"/>
</dbReference>
<dbReference type="PANTHER" id="PTHR11905">
    <property type="entry name" value="ADAM A DISINTEGRIN AND METALLOPROTEASE DOMAIN"/>
    <property type="match status" value="1"/>
</dbReference>
<dbReference type="Pfam" id="PF01562">
    <property type="entry name" value="Pep_M12B_propep"/>
    <property type="match status" value="1"/>
</dbReference>
<dbReference type="PROSITE" id="PS50214">
    <property type="entry name" value="DISINTEGRIN_2"/>
    <property type="match status" value="1"/>
</dbReference>
<feature type="compositionally biased region" description="Low complexity" evidence="6">
    <location>
        <begin position="862"/>
        <end position="898"/>
    </location>
</feature>
<evidence type="ECO:0000313" key="16">
    <source>
        <dbReference type="EMBL" id="PNI61940.1"/>
    </source>
</evidence>
<comment type="caution">
    <text evidence="15">The sequence shown here is derived from an EMBL/GenBank/DDBJ whole genome shotgun (WGS) entry which is preliminary data.</text>
</comment>
<dbReference type="InterPro" id="IPR001762">
    <property type="entry name" value="Disintegrin_dom"/>
</dbReference>
<feature type="chain" id="PRO_5014559822" evidence="8">
    <location>
        <begin position="19"/>
        <end position="935"/>
    </location>
</feature>
<feature type="transmembrane region" description="Helical" evidence="7">
    <location>
        <begin position="676"/>
        <end position="697"/>
    </location>
</feature>
<feature type="binding site" evidence="5">
    <location>
        <position position="332"/>
    </location>
    <ligand>
        <name>Zn(2+)</name>
        <dbReference type="ChEBI" id="CHEBI:29105"/>
        <note>catalytic</note>
    </ligand>
</feature>
<organism evidence="15 18">
    <name type="scientific">Pan troglodytes</name>
    <name type="common">Chimpanzee</name>
    <dbReference type="NCBI Taxonomy" id="9598"/>
    <lineage>
        <taxon>Eukaryota</taxon>
        <taxon>Metazoa</taxon>
        <taxon>Chordata</taxon>
        <taxon>Craniata</taxon>
        <taxon>Vertebrata</taxon>
        <taxon>Euteleostomi</taxon>
        <taxon>Mammalia</taxon>
        <taxon>Eutheria</taxon>
        <taxon>Euarchontoglires</taxon>
        <taxon>Primates</taxon>
        <taxon>Haplorrhini</taxon>
        <taxon>Catarrhini</taxon>
        <taxon>Hominidae</taxon>
        <taxon>Pan</taxon>
    </lineage>
</organism>
<dbReference type="GO" id="GO:0046872">
    <property type="term" value="F:metal ion binding"/>
    <property type="evidence" value="ECO:0007669"/>
    <property type="project" value="UniProtKB-KW"/>
</dbReference>
<dbReference type="PANTHER" id="PTHR11905:SF34">
    <property type="entry name" value="DISINTEGRIN AND METALLOPROTEINASE DOMAIN-CONTAINING PROTEIN 29"/>
    <property type="match status" value="1"/>
</dbReference>
<dbReference type="PROSITE" id="PS00427">
    <property type="entry name" value="DISINTEGRIN_1"/>
    <property type="match status" value="1"/>
</dbReference>
<dbReference type="FunFam" id="3.40.390.10:FF:000002">
    <property type="entry name" value="Disintegrin and metalloproteinase domain-containing protein 22"/>
    <property type="match status" value="1"/>
</dbReference>
<dbReference type="EMBL" id="NBAG03000247">
    <property type="protein sequence ID" value="PNI61935.1"/>
    <property type="molecule type" value="Genomic_DNA"/>
</dbReference>
<comment type="caution">
    <text evidence="5">Lacks conserved residue(s) required for the propagation of feature annotation.</text>
</comment>
<evidence type="ECO:0000313" key="18">
    <source>
        <dbReference type="Proteomes" id="UP000236370"/>
    </source>
</evidence>
<dbReference type="EMBL" id="NBAG03000247">
    <property type="protein sequence ID" value="PNI61937.1"/>
    <property type="molecule type" value="Genomic_DNA"/>
</dbReference>
<dbReference type="InterPro" id="IPR006586">
    <property type="entry name" value="ADAM_Cys-rich"/>
</dbReference>
<accession>A0A2J8MQZ6</accession>
<feature type="binding site" evidence="5">
    <location>
        <position position="336"/>
    </location>
    <ligand>
        <name>Zn(2+)</name>
        <dbReference type="ChEBI" id="CHEBI:29105"/>
        <note>catalytic</note>
    </ligand>
</feature>
<dbReference type="SMART" id="SM00608">
    <property type="entry name" value="ACR"/>
    <property type="match status" value="1"/>
</dbReference>
<dbReference type="EMBL" id="NBAG03000247">
    <property type="protein sequence ID" value="PNI61936.1"/>
    <property type="molecule type" value="Genomic_DNA"/>
</dbReference>
<gene>
    <name evidence="15" type="ORF">CK820_G0018066</name>
</gene>
<dbReference type="OrthoDB" id="5951731at2759"/>
<feature type="region of interest" description="Disordered" evidence="6">
    <location>
        <begin position="706"/>
        <end position="935"/>
    </location>
</feature>
<feature type="disulfide bond" evidence="5">
    <location>
        <begin position="349"/>
        <end position="354"/>
    </location>
</feature>
<evidence type="ECO:0000259" key="10">
    <source>
        <dbReference type="PROSITE" id="PS50215"/>
    </source>
</evidence>
<dbReference type="InterPro" id="IPR034027">
    <property type="entry name" value="Reprolysin_adamalysin"/>
</dbReference>
<keyword evidence="2 5" id="KW-1015">Disulfide bond</keyword>
<dbReference type="GO" id="GO:0004222">
    <property type="term" value="F:metalloendopeptidase activity"/>
    <property type="evidence" value="ECO:0007669"/>
    <property type="project" value="InterPro"/>
</dbReference>
<dbReference type="EMBL" id="NBAG03000247">
    <property type="protein sequence ID" value="PNI61941.1"/>
    <property type="molecule type" value="Genomic_DNA"/>
</dbReference>
<evidence type="ECO:0000313" key="14">
    <source>
        <dbReference type="EMBL" id="PNI61937.1"/>
    </source>
</evidence>
<dbReference type="EMBL" id="NBAG03000247">
    <property type="protein sequence ID" value="PNI61934.1"/>
    <property type="molecule type" value="Genomic_DNA"/>
</dbReference>
<dbReference type="Gene3D" id="3.40.390.10">
    <property type="entry name" value="Collagenase (Catalytic Domain)"/>
    <property type="match status" value="1"/>
</dbReference>
<dbReference type="EMBL" id="NBAG03000247">
    <property type="protein sequence ID" value="PNI61940.1"/>
    <property type="molecule type" value="Genomic_DNA"/>
</dbReference>
<evidence type="ECO:0000256" key="5">
    <source>
        <dbReference type="PROSITE-ProRule" id="PRU00276"/>
    </source>
</evidence>
<feature type="disulfide bond" evidence="4">
    <location>
        <begin position="455"/>
        <end position="475"/>
    </location>
</feature>
<keyword evidence="7" id="KW-1133">Transmembrane helix</keyword>
<dbReference type="InterPro" id="IPR036436">
    <property type="entry name" value="Disintegrin_dom_sf"/>
</dbReference>
<feature type="compositionally biased region" description="Polar residues" evidence="6">
    <location>
        <begin position="899"/>
        <end position="920"/>
    </location>
</feature>
<dbReference type="PRINTS" id="PR01217">
    <property type="entry name" value="PRICHEXTENSN"/>
</dbReference>
<evidence type="ECO:0000256" key="4">
    <source>
        <dbReference type="PROSITE-ProRule" id="PRU00068"/>
    </source>
</evidence>
<comment type="subcellular location">
    <subcellularLocation>
        <location evidence="1">Membrane</location>
        <topology evidence="1">Single-pass type I membrane protein</topology>
    </subcellularLocation>
</comment>
<dbReference type="PROSITE" id="PS50215">
    <property type="entry name" value="ADAM_MEPRO"/>
    <property type="match status" value="1"/>
</dbReference>
<feature type="compositionally biased region" description="Low complexity" evidence="6">
    <location>
        <begin position="738"/>
        <end position="778"/>
    </location>
</feature>
<dbReference type="SUPFAM" id="SSF57552">
    <property type="entry name" value="Blood coagulation inhibitor (disintegrin)"/>
    <property type="match status" value="1"/>
</dbReference>